<dbReference type="SUPFAM" id="SSF52540">
    <property type="entry name" value="P-loop containing nucleoside triphosphate hydrolases"/>
    <property type="match status" value="2"/>
</dbReference>
<gene>
    <name evidence="17" type="ORF">PYX00_001731</name>
</gene>
<evidence type="ECO:0000256" key="11">
    <source>
        <dbReference type="PROSITE-ProRule" id="PRU00552"/>
    </source>
</evidence>
<dbReference type="PROSITE" id="PS51192">
    <property type="entry name" value="HELICASE_ATP_BIND_1"/>
    <property type="match status" value="1"/>
</dbReference>
<dbReference type="PANTHER" id="PTHR47959:SF1">
    <property type="entry name" value="ATP-DEPENDENT RNA HELICASE DBPA"/>
    <property type="match status" value="1"/>
</dbReference>
<keyword evidence="5 12" id="KW-0378">Hydrolase</keyword>
<comment type="caution">
    <text evidence="17">The sequence shown here is derived from an EMBL/GenBank/DDBJ whole genome shotgun (WGS) entry which is preliminary data.</text>
</comment>
<dbReference type="EC" id="3.6.4.13" evidence="2"/>
<feature type="domain" description="Helicase ATP-binding" evidence="14">
    <location>
        <begin position="180"/>
        <end position="355"/>
    </location>
</feature>
<proteinExistence type="inferred from homology"/>
<evidence type="ECO:0000256" key="8">
    <source>
        <dbReference type="ARBA" id="ARBA00023242"/>
    </source>
</evidence>
<organism evidence="17">
    <name type="scientific">Menopon gallinae</name>
    <name type="common">poultry shaft louse</name>
    <dbReference type="NCBI Taxonomy" id="328185"/>
    <lineage>
        <taxon>Eukaryota</taxon>
        <taxon>Metazoa</taxon>
        <taxon>Ecdysozoa</taxon>
        <taxon>Arthropoda</taxon>
        <taxon>Hexapoda</taxon>
        <taxon>Insecta</taxon>
        <taxon>Pterygota</taxon>
        <taxon>Neoptera</taxon>
        <taxon>Paraneoptera</taxon>
        <taxon>Psocodea</taxon>
        <taxon>Troctomorpha</taxon>
        <taxon>Phthiraptera</taxon>
        <taxon>Amblycera</taxon>
        <taxon>Menoponidae</taxon>
        <taxon>Menopon</taxon>
    </lineage>
</organism>
<keyword evidence="7 12" id="KW-0067">ATP-binding</keyword>
<dbReference type="PROSITE" id="PS00039">
    <property type="entry name" value="DEAD_ATP_HELICASE"/>
    <property type="match status" value="1"/>
</dbReference>
<feature type="domain" description="DEAD-box RNA helicase Q" evidence="16">
    <location>
        <begin position="149"/>
        <end position="177"/>
    </location>
</feature>
<evidence type="ECO:0000259" key="15">
    <source>
        <dbReference type="PROSITE" id="PS51194"/>
    </source>
</evidence>
<feature type="compositionally biased region" description="Basic residues" evidence="13">
    <location>
        <begin position="639"/>
        <end position="654"/>
    </location>
</feature>
<evidence type="ECO:0000256" key="2">
    <source>
        <dbReference type="ARBA" id="ARBA00012552"/>
    </source>
</evidence>
<dbReference type="GO" id="GO:0016787">
    <property type="term" value="F:hydrolase activity"/>
    <property type="evidence" value="ECO:0007669"/>
    <property type="project" value="UniProtKB-KW"/>
</dbReference>
<keyword evidence="4 12" id="KW-0547">Nucleotide-binding</keyword>
<dbReference type="Pfam" id="PF00271">
    <property type="entry name" value="Helicase_C"/>
    <property type="match status" value="1"/>
</dbReference>
<dbReference type="InterPro" id="IPR014001">
    <property type="entry name" value="Helicase_ATP-bd"/>
</dbReference>
<evidence type="ECO:0000256" key="13">
    <source>
        <dbReference type="SAM" id="MobiDB-lite"/>
    </source>
</evidence>
<feature type="compositionally biased region" description="Basic and acidic residues" evidence="13">
    <location>
        <begin position="589"/>
        <end position="617"/>
    </location>
</feature>
<dbReference type="CDD" id="cd17947">
    <property type="entry name" value="DEADc_DDX27"/>
    <property type="match status" value="1"/>
</dbReference>
<name>A0AAW2IFA8_9NEOP</name>
<feature type="compositionally biased region" description="Acidic residues" evidence="13">
    <location>
        <begin position="103"/>
        <end position="112"/>
    </location>
</feature>
<dbReference type="SMART" id="SM00487">
    <property type="entry name" value="DEXDc"/>
    <property type="match status" value="1"/>
</dbReference>
<keyword evidence="6 12" id="KW-0347">Helicase</keyword>
<dbReference type="PROSITE" id="PS51194">
    <property type="entry name" value="HELICASE_CTER"/>
    <property type="match status" value="1"/>
</dbReference>
<evidence type="ECO:0000256" key="4">
    <source>
        <dbReference type="ARBA" id="ARBA00022741"/>
    </source>
</evidence>
<dbReference type="InterPro" id="IPR000629">
    <property type="entry name" value="RNA-helicase_DEAD-box_CS"/>
</dbReference>
<dbReference type="GO" id="GO:0006364">
    <property type="term" value="P:rRNA processing"/>
    <property type="evidence" value="ECO:0007669"/>
    <property type="project" value="UniProtKB-ARBA"/>
</dbReference>
<dbReference type="InterPro" id="IPR027417">
    <property type="entry name" value="P-loop_NTPase"/>
</dbReference>
<evidence type="ECO:0000259" key="16">
    <source>
        <dbReference type="PROSITE" id="PS51195"/>
    </source>
</evidence>
<comment type="subcellular location">
    <subcellularLocation>
        <location evidence="1">Nucleus</location>
        <location evidence="1">Nucleolus</location>
    </subcellularLocation>
</comment>
<accession>A0AAW2IFA8</accession>
<dbReference type="GO" id="GO:0010468">
    <property type="term" value="P:regulation of gene expression"/>
    <property type="evidence" value="ECO:0007669"/>
    <property type="project" value="UniProtKB-ARBA"/>
</dbReference>
<dbReference type="AlphaFoldDB" id="A0AAW2IFA8"/>
<dbReference type="GO" id="GO:0005829">
    <property type="term" value="C:cytosol"/>
    <property type="evidence" value="ECO:0007669"/>
    <property type="project" value="TreeGrafter"/>
</dbReference>
<dbReference type="InterPro" id="IPR014014">
    <property type="entry name" value="RNA_helicase_DEAD_Q_motif"/>
</dbReference>
<dbReference type="GO" id="GO:0005524">
    <property type="term" value="F:ATP binding"/>
    <property type="evidence" value="ECO:0007669"/>
    <property type="project" value="UniProtKB-KW"/>
</dbReference>
<feature type="compositionally biased region" description="Polar residues" evidence="13">
    <location>
        <begin position="566"/>
        <end position="577"/>
    </location>
</feature>
<evidence type="ECO:0000256" key="3">
    <source>
        <dbReference type="ARBA" id="ARBA00022517"/>
    </source>
</evidence>
<dbReference type="GO" id="GO:0005730">
    <property type="term" value="C:nucleolus"/>
    <property type="evidence" value="ECO:0007669"/>
    <property type="project" value="UniProtKB-SubCell"/>
</dbReference>
<dbReference type="InterPro" id="IPR011545">
    <property type="entry name" value="DEAD/DEAH_box_helicase_dom"/>
</dbReference>
<dbReference type="FunFam" id="3.40.50.300:FF:000842">
    <property type="entry name" value="ATP-dependent RNA helicase DRS1"/>
    <property type="match status" value="1"/>
</dbReference>
<dbReference type="SMART" id="SM00490">
    <property type="entry name" value="HELICc"/>
    <property type="match status" value="1"/>
</dbReference>
<evidence type="ECO:0000259" key="14">
    <source>
        <dbReference type="PROSITE" id="PS51192"/>
    </source>
</evidence>
<evidence type="ECO:0000256" key="6">
    <source>
        <dbReference type="ARBA" id="ARBA00022806"/>
    </source>
</evidence>
<evidence type="ECO:0000256" key="12">
    <source>
        <dbReference type="RuleBase" id="RU000492"/>
    </source>
</evidence>
<evidence type="ECO:0000256" key="10">
    <source>
        <dbReference type="ARBA" id="ARBA00047984"/>
    </source>
</evidence>
<feature type="region of interest" description="Disordered" evidence="13">
    <location>
        <begin position="91"/>
        <end position="112"/>
    </location>
</feature>
<dbReference type="PROSITE" id="PS51195">
    <property type="entry name" value="Q_MOTIF"/>
    <property type="match status" value="1"/>
</dbReference>
<reference evidence="17" key="1">
    <citation type="journal article" date="2024" name="Gigascience">
        <title>Chromosome-level genome of the poultry shaft louse Menopon gallinae provides insight into the host-switching and adaptive evolution of parasitic lice.</title>
        <authorList>
            <person name="Xu Y."/>
            <person name="Ma L."/>
            <person name="Liu S."/>
            <person name="Liang Y."/>
            <person name="Liu Q."/>
            <person name="He Z."/>
            <person name="Tian L."/>
            <person name="Duan Y."/>
            <person name="Cai W."/>
            <person name="Li H."/>
            <person name="Song F."/>
        </authorList>
    </citation>
    <scope>NUCLEOTIDE SEQUENCE</scope>
    <source>
        <strain evidence="17">Cailab_2023a</strain>
    </source>
</reference>
<evidence type="ECO:0000256" key="5">
    <source>
        <dbReference type="ARBA" id="ARBA00022801"/>
    </source>
</evidence>
<dbReference type="GO" id="GO:0003676">
    <property type="term" value="F:nucleic acid binding"/>
    <property type="evidence" value="ECO:0007669"/>
    <property type="project" value="InterPro"/>
</dbReference>
<evidence type="ECO:0000256" key="7">
    <source>
        <dbReference type="ARBA" id="ARBA00022840"/>
    </source>
</evidence>
<dbReference type="GO" id="GO:0003724">
    <property type="term" value="F:RNA helicase activity"/>
    <property type="evidence" value="ECO:0007669"/>
    <property type="project" value="UniProtKB-EC"/>
</dbReference>
<dbReference type="InterPro" id="IPR001650">
    <property type="entry name" value="Helicase_C-like"/>
</dbReference>
<dbReference type="EMBL" id="JARGDH010000001">
    <property type="protein sequence ID" value="KAL0280447.1"/>
    <property type="molecule type" value="Genomic_DNA"/>
</dbReference>
<feature type="short sequence motif" description="Q motif" evidence="11">
    <location>
        <begin position="149"/>
        <end position="177"/>
    </location>
</feature>
<sequence>MEQYKAGELIKTINDDDEVTYFSEESNEDEDFQPNKKIRKLNDFDTGFEFEASTTCTTDHWNDLSKYIKRKAKRKTDDKIEIIKNQKKIAEEKESGTIPDSGNVEDEEFDLSDSDLKHDEIKTKEKKLQKKRKKDMEFADVISENQEITSFYQMNLSRPLMKGIAAMNFVHPTPIQSATIPVALLGRDICGCAATGTGKTAAYMLPILERLLYRPHTGLTVTRILVLVPTRELGVQVYQVSKQLAQFTTVEFGLAVGGLDLKAQEASLRKQPDVVIATPGRLIDHIKNTPGFGLDSVEILVLDEADRMLDEYFAEQMKEIIRQCSKSRQTLLFSATMTTAVEDLARVSLTNPVKIFVDSNQNVTFNLRQEFIRIRKDKEDDRDAILAALVCRTFRTNCIIFVRTKSQAHKIHILLGFLNVKAGELHGNLTQPQRLDALNRFRDGELDVLVATDVAARGLDIVGVKSVINYELPTTLEHYIHRVGRTARAGRSGVSVSLATEGERRLVKEIVKNAKQPVKSRIIPLDILEKYKAKVEELQDSIKQVLKEEMEERLMEKAEKQLNQVENKLSENKTGVSTAREWFQTKKQRQLEKARLKKEKEEKKEKGENSKGKDNKKQKQKKKKLDETELAARREAKLHFLKGKSMKKLQKQKKIATFVDSDPVKEKKKNKKKSSFDVDFSAKALKKGPKFGKKKAKK</sequence>
<keyword evidence="8" id="KW-0539">Nucleus</keyword>
<evidence type="ECO:0000256" key="9">
    <source>
        <dbReference type="ARBA" id="ARBA00043999"/>
    </source>
</evidence>
<feature type="domain" description="Helicase C-terminal" evidence="15">
    <location>
        <begin position="366"/>
        <end position="529"/>
    </location>
</feature>
<feature type="compositionally biased region" description="Basic and acidic residues" evidence="13">
    <location>
        <begin position="624"/>
        <end position="638"/>
    </location>
</feature>
<feature type="compositionally biased region" description="Basic residues" evidence="13">
    <location>
        <begin position="684"/>
        <end position="698"/>
    </location>
</feature>
<evidence type="ECO:0000313" key="17">
    <source>
        <dbReference type="EMBL" id="KAL0280447.1"/>
    </source>
</evidence>
<dbReference type="Pfam" id="PF00270">
    <property type="entry name" value="DEAD"/>
    <property type="match status" value="1"/>
</dbReference>
<dbReference type="PANTHER" id="PTHR47959">
    <property type="entry name" value="ATP-DEPENDENT RNA HELICASE RHLE-RELATED"/>
    <property type="match status" value="1"/>
</dbReference>
<protein>
    <recommendedName>
        <fullName evidence="2">RNA helicase</fullName>
        <ecNumber evidence="2">3.6.4.13</ecNumber>
    </recommendedName>
</protein>
<comment type="catalytic activity">
    <reaction evidence="10">
        <text>ATP + H2O = ADP + phosphate + H(+)</text>
        <dbReference type="Rhea" id="RHEA:13065"/>
        <dbReference type="ChEBI" id="CHEBI:15377"/>
        <dbReference type="ChEBI" id="CHEBI:15378"/>
        <dbReference type="ChEBI" id="CHEBI:30616"/>
        <dbReference type="ChEBI" id="CHEBI:43474"/>
        <dbReference type="ChEBI" id="CHEBI:456216"/>
        <dbReference type="EC" id="3.6.4.13"/>
    </reaction>
</comment>
<feature type="region of interest" description="Disordered" evidence="13">
    <location>
        <begin position="566"/>
        <end position="698"/>
    </location>
</feature>
<evidence type="ECO:0000256" key="1">
    <source>
        <dbReference type="ARBA" id="ARBA00004604"/>
    </source>
</evidence>
<dbReference type="Gene3D" id="3.40.50.300">
    <property type="entry name" value="P-loop containing nucleotide triphosphate hydrolases"/>
    <property type="match status" value="2"/>
</dbReference>
<keyword evidence="3" id="KW-0690">Ribosome biogenesis</keyword>
<dbReference type="CDD" id="cd18787">
    <property type="entry name" value="SF2_C_DEAD"/>
    <property type="match status" value="1"/>
</dbReference>
<comment type="similarity">
    <text evidence="9">Belongs to the DEAD box helicase family. DDX27/DRS1 subfamily.</text>
</comment>
<dbReference type="InterPro" id="IPR050079">
    <property type="entry name" value="DEAD_box_RNA_helicase"/>
</dbReference>